<proteinExistence type="predicted"/>
<dbReference type="PROSITE" id="PS51186">
    <property type="entry name" value="GNAT"/>
    <property type="match status" value="1"/>
</dbReference>
<dbReference type="InterPro" id="IPR050832">
    <property type="entry name" value="Bact_Acetyltransf"/>
</dbReference>
<evidence type="ECO:0000256" key="1">
    <source>
        <dbReference type="ARBA" id="ARBA00022679"/>
    </source>
</evidence>
<dbReference type="Proteomes" id="UP001167796">
    <property type="component" value="Unassembled WGS sequence"/>
</dbReference>
<gene>
    <name evidence="4" type="ORF">Q5H92_10395</name>
</gene>
<dbReference type="Gene3D" id="3.40.630.30">
    <property type="match status" value="1"/>
</dbReference>
<keyword evidence="5" id="KW-1185">Reference proteome</keyword>
<dbReference type="SUPFAM" id="SSF55729">
    <property type="entry name" value="Acyl-CoA N-acyltransferases (Nat)"/>
    <property type="match status" value="1"/>
</dbReference>
<dbReference type="InterPro" id="IPR000182">
    <property type="entry name" value="GNAT_dom"/>
</dbReference>
<organism evidence="4 5">
    <name type="scientific">Hymenobacter mellowenesis</name>
    <dbReference type="NCBI Taxonomy" id="3063995"/>
    <lineage>
        <taxon>Bacteria</taxon>
        <taxon>Pseudomonadati</taxon>
        <taxon>Bacteroidota</taxon>
        <taxon>Cytophagia</taxon>
        <taxon>Cytophagales</taxon>
        <taxon>Hymenobacteraceae</taxon>
        <taxon>Hymenobacter</taxon>
    </lineage>
</organism>
<dbReference type="CDD" id="cd04301">
    <property type="entry name" value="NAT_SF"/>
    <property type="match status" value="1"/>
</dbReference>
<evidence type="ECO:0000259" key="3">
    <source>
        <dbReference type="PROSITE" id="PS51186"/>
    </source>
</evidence>
<reference evidence="4" key="1">
    <citation type="submission" date="2023-07" db="EMBL/GenBank/DDBJ databases">
        <authorList>
            <person name="Kim M.K."/>
        </authorList>
    </citation>
    <scope>NUCLEOTIDE SEQUENCE</scope>
    <source>
        <strain evidence="4">M29</strain>
    </source>
</reference>
<evidence type="ECO:0000313" key="5">
    <source>
        <dbReference type="Proteomes" id="UP001167796"/>
    </source>
</evidence>
<accession>A0ABT9ABJ0</accession>
<dbReference type="EMBL" id="JAUQSX010000004">
    <property type="protein sequence ID" value="MDO7846767.1"/>
    <property type="molecule type" value="Genomic_DNA"/>
</dbReference>
<dbReference type="PANTHER" id="PTHR43877:SF1">
    <property type="entry name" value="ACETYLTRANSFERASE"/>
    <property type="match status" value="1"/>
</dbReference>
<evidence type="ECO:0000313" key="4">
    <source>
        <dbReference type="EMBL" id="MDO7846767.1"/>
    </source>
</evidence>
<sequence>MIIREADIQDIPVLTEIRLAVRENVLNNPALVTYADYVEYLTRRGRGWVGEEAGRIVGFAIADLTGHSIWALFVHPDFDQRGIGRALHDAMLSWYFGQTSEPLWLSTAPGTRAEGFYRRAGWCETGRTASGEVRFELTKWNSPT</sequence>
<dbReference type="InterPro" id="IPR016181">
    <property type="entry name" value="Acyl_CoA_acyltransferase"/>
</dbReference>
<evidence type="ECO:0000256" key="2">
    <source>
        <dbReference type="ARBA" id="ARBA00023315"/>
    </source>
</evidence>
<dbReference type="PANTHER" id="PTHR43877">
    <property type="entry name" value="AMINOALKYLPHOSPHONATE N-ACETYLTRANSFERASE-RELATED-RELATED"/>
    <property type="match status" value="1"/>
</dbReference>
<keyword evidence="2" id="KW-0012">Acyltransferase</keyword>
<comment type="caution">
    <text evidence="4">The sequence shown here is derived from an EMBL/GenBank/DDBJ whole genome shotgun (WGS) entry which is preliminary data.</text>
</comment>
<name>A0ABT9ABJ0_9BACT</name>
<dbReference type="Pfam" id="PF00583">
    <property type="entry name" value="Acetyltransf_1"/>
    <property type="match status" value="1"/>
</dbReference>
<protein>
    <submittedName>
        <fullName evidence="4">GNAT family N-acetyltransferase</fullName>
    </submittedName>
</protein>
<feature type="domain" description="N-acetyltransferase" evidence="3">
    <location>
        <begin position="1"/>
        <end position="142"/>
    </location>
</feature>
<keyword evidence="1" id="KW-0808">Transferase</keyword>